<dbReference type="NCBIfam" id="TIGR01245">
    <property type="entry name" value="trpD"/>
    <property type="match status" value="1"/>
</dbReference>
<feature type="domain" description="Glycosyl transferase family 3 N-terminal" evidence="5">
    <location>
        <begin position="14"/>
        <end position="68"/>
    </location>
</feature>
<evidence type="ECO:0000259" key="4">
    <source>
        <dbReference type="Pfam" id="PF00591"/>
    </source>
</evidence>
<accession>A0ABW1EB56</accession>
<feature type="binding site" evidence="3">
    <location>
        <position position="86"/>
    </location>
    <ligand>
        <name>anthranilate</name>
        <dbReference type="ChEBI" id="CHEBI:16567"/>
        <label>1</label>
    </ligand>
</feature>
<comment type="caution">
    <text evidence="3">Lacks conserved residue(s) required for the propagation of feature annotation.</text>
</comment>
<feature type="domain" description="Glycosyl transferase family 3" evidence="4">
    <location>
        <begin position="79"/>
        <end position="336"/>
    </location>
</feature>
<feature type="binding site" evidence="3">
    <location>
        <position position="94"/>
    </location>
    <ligand>
        <name>5-phospho-alpha-D-ribose 1-diphosphate</name>
        <dbReference type="ChEBI" id="CHEBI:58017"/>
    </ligand>
</feature>
<comment type="caution">
    <text evidence="6">The sequence shown here is derived from an EMBL/GenBank/DDBJ whole genome shotgun (WGS) entry which is preliminary data.</text>
</comment>
<dbReference type="PANTHER" id="PTHR43285:SF2">
    <property type="entry name" value="ANTHRANILATE PHOSPHORIBOSYLTRANSFERASE"/>
    <property type="match status" value="1"/>
</dbReference>
<keyword evidence="3" id="KW-0028">Amino-acid biosynthesis</keyword>
<keyword evidence="1 3" id="KW-0328">Glycosyltransferase</keyword>
<dbReference type="InterPro" id="IPR000312">
    <property type="entry name" value="Glycosyl_Trfase_fam3"/>
</dbReference>
<dbReference type="Gene3D" id="1.20.970.10">
    <property type="entry name" value="Transferase, Pyrimidine Nucleoside Phosphorylase, Chain C"/>
    <property type="match status" value="1"/>
</dbReference>
<comment type="pathway">
    <text evidence="3">Amino-acid biosynthesis; L-tryptophan biosynthesis; L-tryptophan from chorismate: step 2/5.</text>
</comment>
<dbReference type="Proteomes" id="UP001596091">
    <property type="component" value="Unassembled WGS sequence"/>
</dbReference>
<feature type="binding site" evidence="3">
    <location>
        <position position="117"/>
    </location>
    <ligand>
        <name>anthranilate</name>
        <dbReference type="ChEBI" id="CHEBI:16567"/>
        <label>1</label>
    </ligand>
</feature>
<gene>
    <name evidence="3 6" type="primary">trpD</name>
    <name evidence="6" type="ORF">ACFPT7_03115</name>
</gene>
<dbReference type="Pfam" id="PF00591">
    <property type="entry name" value="Glycos_transf_3"/>
    <property type="match status" value="1"/>
</dbReference>
<feature type="binding site" evidence="3">
    <location>
        <begin position="96"/>
        <end position="99"/>
    </location>
    <ligand>
        <name>5-phospho-alpha-D-ribose 1-diphosphate</name>
        <dbReference type="ChEBI" id="CHEBI:58017"/>
    </ligand>
</feature>
<evidence type="ECO:0000259" key="5">
    <source>
        <dbReference type="Pfam" id="PF02885"/>
    </source>
</evidence>
<feature type="binding site" evidence="3">
    <location>
        <position position="86"/>
    </location>
    <ligand>
        <name>5-phospho-alpha-D-ribose 1-diphosphate</name>
        <dbReference type="ChEBI" id="CHEBI:58017"/>
    </ligand>
</feature>
<dbReference type="InterPro" id="IPR005940">
    <property type="entry name" value="Anthranilate_Pribosyl_Tfrase"/>
</dbReference>
<feature type="binding site" evidence="3">
    <location>
        <position position="98"/>
    </location>
    <ligand>
        <name>Mg(2+)</name>
        <dbReference type="ChEBI" id="CHEBI:18420"/>
        <label>1</label>
    </ligand>
</feature>
<comment type="function">
    <text evidence="3">Catalyzes the transfer of the phosphoribosyl group of 5-phosphorylribose-1-pyrophosphate (PRPP) to anthranilate to yield N-(5'-phosphoribosyl)-anthranilate (PRA).</text>
</comment>
<keyword evidence="3" id="KW-0460">Magnesium</keyword>
<keyword evidence="2 3" id="KW-0808">Transferase</keyword>
<evidence type="ECO:0000256" key="1">
    <source>
        <dbReference type="ARBA" id="ARBA00022676"/>
    </source>
</evidence>
<comment type="catalytic activity">
    <reaction evidence="3">
        <text>N-(5-phospho-beta-D-ribosyl)anthranilate + diphosphate = 5-phospho-alpha-D-ribose 1-diphosphate + anthranilate</text>
        <dbReference type="Rhea" id="RHEA:11768"/>
        <dbReference type="ChEBI" id="CHEBI:16567"/>
        <dbReference type="ChEBI" id="CHEBI:18277"/>
        <dbReference type="ChEBI" id="CHEBI:33019"/>
        <dbReference type="ChEBI" id="CHEBI:58017"/>
        <dbReference type="EC" id="2.4.2.18"/>
    </reaction>
</comment>
<feature type="binding site" evidence="3">
    <location>
        <position position="232"/>
    </location>
    <ligand>
        <name>Mg(2+)</name>
        <dbReference type="ChEBI" id="CHEBI:18420"/>
        <label>2</label>
    </ligand>
</feature>
<sequence length="355" mass="37094">MASLRSLLKPLAEDGTQLTREEARGALAAILDEQVPEVETAALLTALATRGEMAPEVAGFVEEMRARATPIPLTDAEREELVDTCGTGGGGPPTFNVSSGAALVAAAAGAKVAKHGNRAVTSRCGSADVLEALGVPISLPPDLAAECLRETNFVFLYAPMLHPAMKVVAPLRKALGFRTIFNLCGPLTNPAGARAQVIGVLAPSRALLVARTLVELGTTRRAFVVHGLDGMDELTLTGESLVVRVEPDQDPPFKAARYLPEMAGLPVAAMEELLGPDRTDALPHAELLYDVITGIKGPKRDIVLYNAAAALVTVGIASGMKEGVERGAEAIDSGEAAATLAKLRMFGERYGNKTS</sequence>
<dbReference type="EC" id="2.4.2.18" evidence="3"/>
<reference evidence="7" key="1">
    <citation type="journal article" date="2019" name="Int. J. Syst. Evol. Microbiol.">
        <title>The Global Catalogue of Microorganisms (GCM) 10K type strain sequencing project: providing services to taxonomists for standard genome sequencing and annotation.</title>
        <authorList>
            <consortium name="The Broad Institute Genomics Platform"/>
            <consortium name="The Broad Institute Genome Sequencing Center for Infectious Disease"/>
            <person name="Wu L."/>
            <person name="Ma J."/>
        </authorList>
    </citation>
    <scope>NUCLEOTIDE SEQUENCE [LARGE SCALE GENOMIC DNA]</scope>
    <source>
        <strain evidence="7">JCM 4087</strain>
    </source>
</reference>
<dbReference type="SUPFAM" id="SSF52418">
    <property type="entry name" value="Nucleoside phosphorylase/phosphoribosyltransferase catalytic domain"/>
    <property type="match status" value="1"/>
</dbReference>
<dbReference type="SUPFAM" id="SSF47648">
    <property type="entry name" value="Nucleoside phosphorylase/phosphoribosyltransferase N-terminal domain"/>
    <property type="match status" value="1"/>
</dbReference>
<evidence type="ECO:0000313" key="7">
    <source>
        <dbReference type="Proteomes" id="UP001596091"/>
    </source>
</evidence>
<dbReference type="EMBL" id="JBHSPH010000001">
    <property type="protein sequence ID" value="MFC5861273.1"/>
    <property type="molecule type" value="Genomic_DNA"/>
</dbReference>
<keyword evidence="7" id="KW-1185">Reference proteome</keyword>
<comment type="subunit">
    <text evidence="3">Homodimer.</text>
</comment>
<dbReference type="Gene3D" id="3.40.1030.10">
    <property type="entry name" value="Nucleoside phosphorylase/phosphoribosyltransferase catalytic domain"/>
    <property type="match status" value="1"/>
</dbReference>
<organism evidence="6 7">
    <name type="scientific">Acidicapsa dinghuensis</name>
    <dbReference type="NCBI Taxonomy" id="2218256"/>
    <lineage>
        <taxon>Bacteria</taxon>
        <taxon>Pseudomonadati</taxon>
        <taxon>Acidobacteriota</taxon>
        <taxon>Terriglobia</taxon>
        <taxon>Terriglobales</taxon>
        <taxon>Acidobacteriaceae</taxon>
        <taxon>Acidicapsa</taxon>
    </lineage>
</organism>
<feature type="binding site" evidence="3">
    <location>
        <position position="233"/>
    </location>
    <ligand>
        <name>Mg(2+)</name>
        <dbReference type="ChEBI" id="CHEBI:18420"/>
        <label>2</label>
    </ligand>
</feature>
<name>A0ABW1EB56_9BACT</name>
<dbReference type="InterPro" id="IPR035902">
    <property type="entry name" value="Nuc_phospho_transferase"/>
</dbReference>
<evidence type="ECO:0000256" key="3">
    <source>
        <dbReference type="HAMAP-Rule" id="MF_00211"/>
    </source>
</evidence>
<evidence type="ECO:0000313" key="6">
    <source>
        <dbReference type="EMBL" id="MFC5861273.1"/>
    </source>
</evidence>
<comment type="cofactor">
    <cofactor evidence="3">
        <name>Mg(2+)</name>
        <dbReference type="ChEBI" id="CHEBI:18420"/>
    </cofactor>
    <text evidence="3">Binds 2 magnesium ions per monomer.</text>
</comment>
<dbReference type="RefSeq" id="WP_263334041.1">
    <property type="nucleotide sequence ID" value="NZ_JAGSYH010000002.1"/>
</dbReference>
<dbReference type="HAMAP" id="MF_00211">
    <property type="entry name" value="TrpD"/>
    <property type="match status" value="1"/>
</dbReference>
<comment type="similarity">
    <text evidence="3">Belongs to the anthranilate phosphoribosyltransferase family.</text>
</comment>
<proteinExistence type="inferred from homology"/>
<feature type="binding site" evidence="3">
    <location>
        <position position="172"/>
    </location>
    <ligand>
        <name>anthranilate</name>
        <dbReference type="ChEBI" id="CHEBI:16567"/>
        <label>2</label>
    </ligand>
</feature>
<evidence type="ECO:0000256" key="2">
    <source>
        <dbReference type="ARBA" id="ARBA00022679"/>
    </source>
</evidence>
<feature type="binding site" evidence="3">
    <location>
        <position position="126"/>
    </location>
    <ligand>
        <name>5-phospho-alpha-D-ribose 1-diphosphate</name>
        <dbReference type="ChEBI" id="CHEBI:58017"/>
    </ligand>
</feature>
<keyword evidence="3" id="KW-0822">Tryptophan biosynthesis</keyword>
<feature type="binding site" evidence="3">
    <location>
        <position position="233"/>
    </location>
    <ligand>
        <name>Mg(2+)</name>
        <dbReference type="ChEBI" id="CHEBI:18420"/>
        <label>1</label>
    </ligand>
</feature>
<keyword evidence="3" id="KW-0479">Metal-binding</keyword>
<dbReference type="InterPro" id="IPR017459">
    <property type="entry name" value="Glycosyl_Trfase_fam3_N_dom"/>
</dbReference>
<dbReference type="GO" id="GO:0004048">
    <property type="term" value="F:anthranilate phosphoribosyltransferase activity"/>
    <property type="evidence" value="ECO:0007669"/>
    <property type="project" value="UniProtKB-EC"/>
</dbReference>
<protein>
    <recommendedName>
        <fullName evidence="3">Anthranilate phosphoribosyltransferase</fullName>
        <ecNumber evidence="3">2.4.2.18</ecNumber>
    </recommendedName>
</protein>
<dbReference type="Pfam" id="PF02885">
    <property type="entry name" value="Glycos_trans_3N"/>
    <property type="match status" value="1"/>
</dbReference>
<dbReference type="PANTHER" id="PTHR43285">
    <property type="entry name" value="ANTHRANILATE PHOSPHORIBOSYLTRANSFERASE"/>
    <property type="match status" value="1"/>
</dbReference>
<keyword evidence="3" id="KW-0057">Aromatic amino acid biosynthesis</keyword>
<feature type="binding site" evidence="3">
    <location>
        <begin position="114"/>
        <end position="122"/>
    </location>
    <ligand>
        <name>5-phospho-alpha-D-ribose 1-diphosphate</name>
        <dbReference type="ChEBI" id="CHEBI:58017"/>
    </ligand>
</feature>
<dbReference type="InterPro" id="IPR036320">
    <property type="entry name" value="Glycosyl_Trfase_fam3_N_dom_sf"/>
</dbReference>